<protein>
    <submittedName>
        <fullName evidence="2">Uncharacterized protein</fullName>
    </submittedName>
</protein>
<organism evidence="2">
    <name type="scientific">Glyptapanteles flavicoxis</name>
    <dbReference type="NCBI Taxonomy" id="463051"/>
    <lineage>
        <taxon>Eukaryota</taxon>
        <taxon>Metazoa</taxon>
        <taxon>Ecdysozoa</taxon>
        <taxon>Arthropoda</taxon>
        <taxon>Hexapoda</taxon>
        <taxon>Insecta</taxon>
        <taxon>Pterygota</taxon>
        <taxon>Neoptera</taxon>
        <taxon>Endopterygota</taxon>
        <taxon>Hymenoptera</taxon>
        <taxon>Apocrita</taxon>
        <taxon>Ichneumonoidea</taxon>
        <taxon>Braconidae</taxon>
        <taxon>Microgastrinae</taxon>
        <taxon>Glyptapanteles</taxon>
    </lineage>
</organism>
<sequence>MNEYQYLTSKIQVPKEWPVEAGRNMFIYVVQDAISHHELGQRTVLTIEKVSALVTSNKNTPGYLLEKIEKINGEDIYRIDLIMPVRAILLTIKSVGIHRSEEESVQCLPMTLRFDHPISQMFWTRSDRQKVVTAVPDLRKILHLKGITGPEMYNHALRTTYKIRKANCFNGIEDQQEPIPYTSAGPSTYTEQETDEEWDDVVFYDYLPPAQ</sequence>
<accession>B7S8J7</accession>
<dbReference type="AlphaFoldDB" id="B7S8J7"/>
<reference evidence="2" key="1">
    <citation type="submission" date="2007-06" db="EMBL/GenBank/DDBJ databases">
        <title>Bracovirus Evolution: Comparative Genomics of Multiple Viral and Proviral Genomes.</title>
        <authorList>
            <person name="Desjardins C.A."/>
            <person name="Gundersen-Rindal D.E."/>
            <person name="Hostetler J.B."/>
            <person name="Tallon L.J."/>
            <person name="Utterback T.R."/>
            <person name="Fuester R.W."/>
            <person name="Schatz M.C."/>
            <person name="Pedroni M.J."/>
            <person name="Fadrosh D.W."/>
            <person name="Haas B.J."/>
            <person name="Toms B.S."/>
            <person name="Chen D."/>
            <person name="Nene V."/>
        </authorList>
    </citation>
    <scope>NUCLEOTIDE SEQUENCE</scope>
</reference>
<proteinExistence type="predicted"/>
<gene>
    <name evidence="2" type="ORF">GFP_L6_0130</name>
</gene>
<feature type="region of interest" description="Disordered" evidence="1">
    <location>
        <begin position="177"/>
        <end position="196"/>
    </location>
</feature>
<evidence type="ECO:0000256" key="1">
    <source>
        <dbReference type="SAM" id="MobiDB-lite"/>
    </source>
</evidence>
<dbReference type="EMBL" id="EF710647">
    <property type="protein sequence ID" value="ACE75222.1"/>
    <property type="molecule type" value="Genomic_DNA"/>
</dbReference>
<name>B7S8J7_9HYME</name>
<evidence type="ECO:0000313" key="2">
    <source>
        <dbReference type="EMBL" id="ACE75222.1"/>
    </source>
</evidence>